<dbReference type="Pfam" id="PF14469">
    <property type="entry name" value="AKAP28"/>
    <property type="match status" value="1"/>
</dbReference>
<keyword evidence="2" id="KW-1185">Reference proteome</keyword>
<dbReference type="GO" id="GO:0005952">
    <property type="term" value="C:cAMP-dependent protein kinase complex"/>
    <property type="evidence" value="ECO:0007669"/>
    <property type="project" value="TreeGrafter"/>
</dbReference>
<dbReference type="EMBL" id="QNGE01000754">
    <property type="protein sequence ID" value="KAA3679385.1"/>
    <property type="molecule type" value="Genomic_DNA"/>
</dbReference>
<comment type="caution">
    <text evidence="1">The sequence shown here is derived from an EMBL/GenBank/DDBJ whole genome shotgun (WGS) entry which is preliminary data.</text>
</comment>
<evidence type="ECO:0000313" key="1">
    <source>
        <dbReference type="EMBL" id="KAA3679385.1"/>
    </source>
</evidence>
<name>A0A5J4NUP9_9TREM</name>
<accession>A0A5J4NUP9</accession>
<proteinExistence type="predicted"/>
<sequence length="177" mass="20411">MLSSFLFNCRDEPCTDVPDGVQGFVASVIQNALYHVYEHDFSSKTPRETTTGTTENLLQSKTEPDDAFDLSTYQPNNFEVFEKDSSAASLKESGKQRVILDDEPHPTPNIVWPTIGEFNKELGLKKIEEYIKTQQIGVYYQVETFRTMHRPGITRFCEQWLRDVIDSKARLMPYINF</sequence>
<organism evidence="1 2">
    <name type="scientific">Paragonimus westermani</name>
    <dbReference type="NCBI Taxonomy" id="34504"/>
    <lineage>
        <taxon>Eukaryota</taxon>
        <taxon>Metazoa</taxon>
        <taxon>Spiralia</taxon>
        <taxon>Lophotrochozoa</taxon>
        <taxon>Platyhelminthes</taxon>
        <taxon>Trematoda</taxon>
        <taxon>Digenea</taxon>
        <taxon>Plagiorchiida</taxon>
        <taxon>Troglotremata</taxon>
        <taxon>Troglotrematidae</taxon>
        <taxon>Paragonimus</taxon>
    </lineage>
</organism>
<protein>
    <submittedName>
        <fullName evidence="1">Uncharacterized protein</fullName>
    </submittedName>
</protein>
<gene>
    <name evidence="1" type="ORF">DEA37_0007517</name>
</gene>
<evidence type="ECO:0000313" key="2">
    <source>
        <dbReference type="Proteomes" id="UP000324629"/>
    </source>
</evidence>
<reference evidence="1 2" key="1">
    <citation type="journal article" date="2019" name="Gigascience">
        <title>Whole-genome sequence of the oriental lung fluke Paragonimus westermani.</title>
        <authorList>
            <person name="Oey H."/>
            <person name="Zakrzewski M."/>
            <person name="Narain K."/>
            <person name="Devi K.R."/>
            <person name="Agatsuma T."/>
            <person name="Nawaratna S."/>
            <person name="Gobert G.N."/>
            <person name="Jones M.K."/>
            <person name="Ragan M.A."/>
            <person name="McManus D.P."/>
            <person name="Krause L."/>
        </authorList>
    </citation>
    <scope>NUCLEOTIDE SEQUENCE [LARGE SCALE GENOMIC DNA]</scope>
    <source>
        <strain evidence="1 2">IND2009</strain>
    </source>
</reference>
<dbReference type="PANTHER" id="PTHR35075">
    <property type="entry name" value="A-KINASE ANCHOR PROTEIN 14"/>
    <property type="match status" value="1"/>
</dbReference>
<dbReference type="GO" id="GO:0034237">
    <property type="term" value="F:protein kinase A regulatory subunit binding"/>
    <property type="evidence" value="ECO:0007669"/>
    <property type="project" value="TreeGrafter"/>
</dbReference>
<dbReference type="InterPro" id="IPR053084">
    <property type="entry name" value="AKAP"/>
</dbReference>
<dbReference type="Proteomes" id="UP000324629">
    <property type="component" value="Unassembled WGS sequence"/>
</dbReference>
<dbReference type="PANTHER" id="PTHR35075:SF1">
    <property type="entry name" value="A-KINASE ANCHOR PROTEIN 14"/>
    <property type="match status" value="1"/>
</dbReference>
<dbReference type="AlphaFoldDB" id="A0A5J4NUP9"/>
<dbReference type="InterPro" id="IPR025663">
    <property type="entry name" value="AKAP_28"/>
</dbReference>